<sequence>MNPLPSTEPPTATGGNLQTTVYRSQKKFCALLAVVACTNSLLNSNCNFARFFPQVDTNAYQILEQKQ</sequence>
<reference evidence="1" key="1">
    <citation type="submission" date="2018-06" db="EMBL/GenBank/DDBJ databases">
        <authorList>
            <person name="Zhirakovskaya E."/>
        </authorList>
    </citation>
    <scope>NUCLEOTIDE SEQUENCE</scope>
</reference>
<organism evidence="1">
    <name type="scientific">hydrothermal vent metagenome</name>
    <dbReference type="NCBI Taxonomy" id="652676"/>
    <lineage>
        <taxon>unclassified sequences</taxon>
        <taxon>metagenomes</taxon>
        <taxon>ecological metagenomes</taxon>
    </lineage>
</organism>
<evidence type="ECO:0000313" key="1">
    <source>
        <dbReference type="EMBL" id="VAV95927.1"/>
    </source>
</evidence>
<accession>A0A3B0RUP8</accession>
<name>A0A3B0RUP8_9ZZZZ</name>
<gene>
    <name evidence="1" type="ORF">MNBD_ALPHA08-481</name>
</gene>
<dbReference type="EMBL" id="UOEC01000131">
    <property type="protein sequence ID" value="VAV95927.1"/>
    <property type="molecule type" value="Genomic_DNA"/>
</dbReference>
<dbReference type="AlphaFoldDB" id="A0A3B0RUP8"/>
<proteinExistence type="predicted"/>
<protein>
    <submittedName>
        <fullName evidence="1">Uncharacterized protein</fullName>
    </submittedName>
</protein>